<dbReference type="EMBL" id="OU594944">
    <property type="protein sequence ID" value="CAG9288121.1"/>
    <property type="molecule type" value="Genomic_DNA"/>
</dbReference>
<dbReference type="Proteomes" id="UP000836788">
    <property type="component" value="Chromosome 3"/>
</dbReference>
<proteinExistence type="predicted"/>
<gene>
    <name evidence="2" type="ORF">PTTT1_LOCUS37609</name>
</gene>
<reference evidence="2" key="1">
    <citation type="submission" date="2022-02" db="EMBL/GenBank/DDBJ databases">
        <authorList>
            <person name="Giguere J D."/>
        </authorList>
    </citation>
    <scope>NUCLEOTIDE SEQUENCE</scope>
    <source>
        <strain evidence="2">CCAP 1055/1</strain>
    </source>
</reference>
<name>A0A8J9T934_PHATR</name>
<dbReference type="AlphaFoldDB" id="A0A8J9T934"/>
<organism evidence="2">
    <name type="scientific">Phaeodactylum tricornutum</name>
    <name type="common">Diatom</name>
    <dbReference type="NCBI Taxonomy" id="2850"/>
    <lineage>
        <taxon>Eukaryota</taxon>
        <taxon>Sar</taxon>
        <taxon>Stramenopiles</taxon>
        <taxon>Ochrophyta</taxon>
        <taxon>Bacillariophyta</taxon>
        <taxon>Bacillariophyceae</taxon>
        <taxon>Bacillariophycidae</taxon>
        <taxon>Naviculales</taxon>
        <taxon>Phaeodactylaceae</taxon>
        <taxon>Phaeodactylum</taxon>
    </lineage>
</organism>
<accession>A0A8J9T934</accession>
<feature type="coiled-coil region" evidence="1">
    <location>
        <begin position="55"/>
        <end position="89"/>
    </location>
</feature>
<protein>
    <submittedName>
        <fullName evidence="2">Uncharacterized protein</fullName>
    </submittedName>
</protein>
<sequence>MQRDYVILLHVLLAFWIPTQGFLFVRRTLAFYRKGHEPITFCNPKEESERNLTLATKLHQKAEALRDEAEALKLELQNAKQEKLNKEVARVEAWIEHLLIKQTVDKNTELLYSVEEVMPLLRDGRFSQEQVQKMFDRICERGPPQSRSKCSPILALLVDAAGKLDELDREENPNKRWSGVVERKLRKKLFAMDWNIDLEAENKE</sequence>
<evidence type="ECO:0000313" key="2">
    <source>
        <dbReference type="EMBL" id="CAG9288121.1"/>
    </source>
</evidence>
<keyword evidence="1" id="KW-0175">Coiled coil</keyword>
<evidence type="ECO:0000256" key="1">
    <source>
        <dbReference type="SAM" id="Coils"/>
    </source>
</evidence>